<dbReference type="SUPFAM" id="SSF55129">
    <property type="entry name" value="Ribosomal protein L30p/L7e"/>
    <property type="match status" value="1"/>
</dbReference>
<keyword evidence="5" id="KW-1185">Reference proteome</keyword>
<dbReference type="Proteomes" id="UP000187203">
    <property type="component" value="Unassembled WGS sequence"/>
</dbReference>
<dbReference type="GO" id="GO:0003735">
    <property type="term" value="F:structural constituent of ribosome"/>
    <property type="evidence" value="ECO:0007669"/>
    <property type="project" value="TreeGrafter"/>
</dbReference>
<evidence type="ECO:0000256" key="1">
    <source>
        <dbReference type="ARBA" id="ARBA00007594"/>
    </source>
</evidence>
<evidence type="ECO:0000256" key="2">
    <source>
        <dbReference type="SAM" id="Coils"/>
    </source>
</evidence>
<dbReference type="EMBL" id="AWUE01020863">
    <property type="protein sequence ID" value="OMO65026.1"/>
    <property type="molecule type" value="Genomic_DNA"/>
</dbReference>
<evidence type="ECO:0000313" key="4">
    <source>
        <dbReference type="EMBL" id="OMO65026.1"/>
    </source>
</evidence>
<sequence length="161" mass="18924">MGGEAKPESLLKKEKRNEEWELEKKQELEAAKKKNTENWKLEKELIQLKGEAKLNGGFYVDPEAKLLFIIRIRGIHAMHPRTRKILQLLCLRQVFVLRTYGVSHFNADFQWSFSKGEQGNNEYASSGRTICYLWVSQSEECERADLQERLWEVKQAENCFD</sequence>
<reference evidence="5" key="1">
    <citation type="submission" date="2013-09" db="EMBL/GenBank/DDBJ databases">
        <title>Corchorus olitorius genome sequencing.</title>
        <authorList>
            <person name="Alam M."/>
            <person name="Haque M.S."/>
            <person name="Islam M.S."/>
            <person name="Emdad E.M."/>
            <person name="Islam M.M."/>
            <person name="Ahmed B."/>
            <person name="Halim A."/>
            <person name="Hossen Q.M.M."/>
            <person name="Hossain M.Z."/>
            <person name="Ahmed R."/>
            <person name="Khan M.M."/>
            <person name="Islam R."/>
            <person name="Rashid M.M."/>
            <person name="Khan S.A."/>
            <person name="Rahman M.S."/>
            <person name="Alam M."/>
            <person name="Yahiya A.S."/>
            <person name="Khan M.S."/>
            <person name="Azam M.S."/>
            <person name="Haque T."/>
            <person name="Lashkar M.Z.H."/>
            <person name="Akhand A.I."/>
            <person name="Morshed G."/>
            <person name="Roy S."/>
            <person name="Uddin K.S."/>
            <person name="Rabeya T."/>
            <person name="Hossain A.S."/>
            <person name="Chowdhury A."/>
            <person name="Snigdha A.R."/>
            <person name="Mortoza M.S."/>
            <person name="Matin S.A."/>
            <person name="Hoque S.M.E."/>
            <person name="Islam M.K."/>
            <person name="Roy D.K."/>
            <person name="Haider R."/>
            <person name="Moosa M.M."/>
            <person name="Elias S.M."/>
            <person name="Hasan A.M."/>
            <person name="Jahan S."/>
            <person name="Shafiuddin M."/>
            <person name="Mahmood N."/>
            <person name="Shommy N.S."/>
        </authorList>
    </citation>
    <scope>NUCLEOTIDE SEQUENCE [LARGE SCALE GENOMIC DNA]</scope>
    <source>
        <strain evidence="5">cv. O-4</strain>
    </source>
</reference>
<dbReference type="OrthoDB" id="1922800at2759"/>
<dbReference type="InterPro" id="IPR016082">
    <property type="entry name" value="Ribosomal_uL30_ferredoxin-like"/>
</dbReference>
<keyword evidence="2" id="KW-0175">Coiled coil</keyword>
<evidence type="ECO:0000313" key="5">
    <source>
        <dbReference type="Proteomes" id="UP000187203"/>
    </source>
</evidence>
<dbReference type="Gene3D" id="3.30.1390.20">
    <property type="entry name" value="Ribosomal protein L30, ferredoxin-like fold domain"/>
    <property type="match status" value="1"/>
</dbReference>
<proteinExistence type="inferred from homology"/>
<dbReference type="InterPro" id="IPR039699">
    <property type="entry name" value="Ribosomal_uL30"/>
</dbReference>
<accession>A0A1R3H459</accession>
<dbReference type="STRING" id="93759.A0A1R3H459"/>
<dbReference type="GO" id="GO:0003723">
    <property type="term" value="F:RNA binding"/>
    <property type="evidence" value="ECO:0007669"/>
    <property type="project" value="TreeGrafter"/>
</dbReference>
<comment type="similarity">
    <text evidence="1">Belongs to the universal ribosomal protein uL30 family.</text>
</comment>
<protein>
    <recommendedName>
        <fullName evidence="3">Large ribosomal subunit protein uL30-like ferredoxin-like fold domain-containing protein</fullName>
    </recommendedName>
</protein>
<name>A0A1R3H459_9ROSI</name>
<organism evidence="4 5">
    <name type="scientific">Corchorus olitorius</name>
    <dbReference type="NCBI Taxonomy" id="93759"/>
    <lineage>
        <taxon>Eukaryota</taxon>
        <taxon>Viridiplantae</taxon>
        <taxon>Streptophyta</taxon>
        <taxon>Embryophyta</taxon>
        <taxon>Tracheophyta</taxon>
        <taxon>Spermatophyta</taxon>
        <taxon>Magnoliopsida</taxon>
        <taxon>eudicotyledons</taxon>
        <taxon>Gunneridae</taxon>
        <taxon>Pentapetalae</taxon>
        <taxon>rosids</taxon>
        <taxon>malvids</taxon>
        <taxon>Malvales</taxon>
        <taxon>Malvaceae</taxon>
        <taxon>Grewioideae</taxon>
        <taxon>Apeibeae</taxon>
        <taxon>Corchorus</taxon>
    </lineage>
</organism>
<evidence type="ECO:0000259" key="3">
    <source>
        <dbReference type="Pfam" id="PF00327"/>
    </source>
</evidence>
<dbReference type="PANTHER" id="PTHR11524">
    <property type="entry name" value="60S RIBOSOMAL PROTEIN L7"/>
    <property type="match status" value="1"/>
</dbReference>
<feature type="coiled-coil region" evidence="2">
    <location>
        <begin position="10"/>
        <end position="51"/>
    </location>
</feature>
<dbReference type="AlphaFoldDB" id="A0A1R3H459"/>
<dbReference type="InterPro" id="IPR036919">
    <property type="entry name" value="Ribo_uL30_ferredoxin-like_sf"/>
</dbReference>
<dbReference type="GO" id="GO:0022625">
    <property type="term" value="C:cytosolic large ribosomal subunit"/>
    <property type="evidence" value="ECO:0007669"/>
    <property type="project" value="TreeGrafter"/>
</dbReference>
<feature type="domain" description="Large ribosomal subunit protein uL30-like ferredoxin-like fold" evidence="3">
    <location>
        <begin position="67"/>
        <end position="95"/>
    </location>
</feature>
<comment type="caution">
    <text evidence="4">The sequence shown here is derived from an EMBL/GenBank/DDBJ whole genome shotgun (WGS) entry which is preliminary data.</text>
</comment>
<dbReference type="PANTHER" id="PTHR11524:SF16">
    <property type="entry name" value="LARGE RIBOSOMAL SUBUNIT PROTEIN UL30"/>
    <property type="match status" value="1"/>
</dbReference>
<gene>
    <name evidence="4" type="ORF">COLO4_31630</name>
</gene>
<dbReference type="GO" id="GO:0000463">
    <property type="term" value="P:maturation of LSU-rRNA from tricistronic rRNA transcript (SSU-rRNA, 5.8S rRNA, LSU-rRNA)"/>
    <property type="evidence" value="ECO:0007669"/>
    <property type="project" value="TreeGrafter"/>
</dbReference>
<dbReference type="Pfam" id="PF00327">
    <property type="entry name" value="Ribosomal_L30"/>
    <property type="match status" value="1"/>
</dbReference>